<accession>A0ABV7AK17</accession>
<dbReference type="InterPro" id="IPR000600">
    <property type="entry name" value="ROK"/>
</dbReference>
<name>A0ABV7AK17_9RHOB</name>
<dbReference type="RefSeq" id="WP_377833910.1">
    <property type="nucleotide sequence ID" value="NZ_JBHRSK010000010.1"/>
</dbReference>
<evidence type="ECO:0000313" key="3">
    <source>
        <dbReference type="EMBL" id="MFC2969205.1"/>
    </source>
</evidence>
<dbReference type="PANTHER" id="PTHR18964:SF149">
    <property type="entry name" value="BIFUNCTIONAL UDP-N-ACETYLGLUCOSAMINE 2-EPIMERASE_N-ACETYLMANNOSAMINE KINASE"/>
    <property type="match status" value="1"/>
</dbReference>
<comment type="caution">
    <text evidence="3">The sequence shown here is derived from an EMBL/GenBank/DDBJ whole genome shotgun (WGS) entry which is preliminary data.</text>
</comment>
<dbReference type="SUPFAM" id="SSF53067">
    <property type="entry name" value="Actin-like ATPase domain"/>
    <property type="match status" value="1"/>
</dbReference>
<protein>
    <submittedName>
        <fullName evidence="3">ROK family transcriptional regulator</fullName>
    </submittedName>
</protein>
<dbReference type="SUPFAM" id="SSF46785">
    <property type="entry name" value="Winged helix' DNA-binding domain"/>
    <property type="match status" value="1"/>
</dbReference>
<comment type="similarity">
    <text evidence="1">Belongs to the ROK (NagC/XylR) family.</text>
</comment>
<sequence length="402" mass="42896">MRNQSATLSAAGEALRGSPQSGLRAQNERLVLTLIRQNGPLSKAEIARISGLSAQTVSVIMRALEADGVLEKCEPVRGKVGQPQVPMRLARSGAFFFGLKVGRRSLDLILTDFLGKVLSRVHLTHRYPTPDGVVRFAHDAIGQLRDQLTPTEQARIAGLGIAIPFRLWDWARPLGVQEADMAAWRDRDIRAEIAGQCDFPVYLQNDASAACGAELVFGATEDLRDFLYFFVGFFIGGGVVLNRTLCTGRSGNAGALGSMPVGTGSGRLRQLVDVASLSVLDKAVQAAGGSTEAMWEMPQGWDLPEPVLSDWIEGAATGLAHAIAASASVIDFEAAVIDGWLPPELRARLVEATGRRLAALIVPGIDLPRLRPGTIGSDARALGAASLPLSDRFLLDQSCLLS</sequence>
<reference evidence="4" key="1">
    <citation type="journal article" date="2019" name="Int. J. Syst. Evol. Microbiol.">
        <title>The Global Catalogue of Microorganisms (GCM) 10K type strain sequencing project: providing services to taxonomists for standard genome sequencing and annotation.</title>
        <authorList>
            <consortium name="The Broad Institute Genomics Platform"/>
            <consortium name="The Broad Institute Genome Sequencing Center for Infectious Disease"/>
            <person name="Wu L."/>
            <person name="Ma J."/>
        </authorList>
    </citation>
    <scope>NUCLEOTIDE SEQUENCE [LARGE SCALE GENOMIC DNA]</scope>
    <source>
        <strain evidence="4">KCTC 62192</strain>
    </source>
</reference>
<evidence type="ECO:0000256" key="1">
    <source>
        <dbReference type="ARBA" id="ARBA00006479"/>
    </source>
</evidence>
<evidence type="ECO:0000313" key="4">
    <source>
        <dbReference type="Proteomes" id="UP001595443"/>
    </source>
</evidence>
<dbReference type="PANTHER" id="PTHR18964">
    <property type="entry name" value="ROK (REPRESSOR, ORF, KINASE) FAMILY"/>
    <property type="match status" value="1"/>
</dbReference>
<dbReference type="InterPro" id="IPR036390">
    <property type="entry name" value="WH_DNA-bd_sf"/>
</dbReference>
<gene>
    <name evidence="3" type="ORF">ACFOES_13955</name>
</gene>
<feature type="region of interest" description="Disordered" evidence="2">
    <location>
        <begin position="1"/>
        <end position="21"/>
    </location>
</feature>
<dbReference type="InterPro" id="IPR043129">
    <property type="entry name" value="ATPase_NBD"/>
</dbReference>
<dbReference type="EMBL" id="JBHRSK010000010">
    <property type="protein sequence ID" value="MFC2969205.1"/>
    <property type="molecule type" value="Genomic_DNA"/>
</dbReference>
<dbReference type="Gene3D" id="1.10.10.10">
    <property type="entry name" value="Winged helix-like DNA-binding domain superfamily/Winged helix DNA-binding domain"/>
    <property type="match status" value="1"/>
</dbReference>
<evidence type="ECO:0000256" key="2">
    <source>
        <dbReference type="SAM" id="MobiDB-lite"/>
    </source>
</evidence>
<dbReference type="InterPro" id="IPR036388">
    <property type="entry name" value="WH-like_DNA-bd_sf"/>
</dbReference>
<organism evidence="3 4">
    <name type="scientific">Acidimangrovimonas pyrenivorans</name>
    <dbReference type="NCBI Taxonomy" id="2030798"/>
    <lineage>
        <taxon>Bacteria</taxon>
        <taxon>Pseudomonadati</taxon>
        <taxon>Pseudomonadota</taxon>
        <taxon>Alphaproteobacteria</taxon>
        <taxon>Rhodobacterales</taxon>
        <taxon>Paracoccaceae</taxon>
        <taxon>Acidimangrovimonas</taxon>
    </lineage>
</organism>
<dbReference type="Pfam" id="PF13412">
    <property type="entry name" value="HTH_24"/>
    <property type="match status" value="1"/>
</dbReference>
<dbReference type="Pfam" id="PF00480">
    <property type="entry name" value="ROK"/>
    <property type="match status" value="1"/>
</dbReference>
<proteinExistence type="inferred from homology"/>
<dbReference type="Gene3D" id="3.30.420.40">
    <property type="match status" value="2"/>
</dbReference>
<dbReference type="Proteomes" id="UP001595443">
    <property type="component" value="Unassembled WGS sequence"/>
</dbReference>
<keyword evidence="4" id="KW-1185">Reference proteome</keyword>